<dbReference type="RefSeq" id="WP_248343215.1">
    <property type="nucleotide sequence ID" value="NZ_AP025592.1"/>
</dbReference>
<proteinExistence type="predicted"/>
<dbReference type="Proteomes" id="UP001162734">
    <property type="component" value="Chromosome"/>
</dbReference>
<keyword evidence="2" id="KW-1185">Reference proteome</keyword>
<gene>
    <name evidence="1" type="ORF">AMPC_38200</name>
</gene>
<dbReference type="EMBL" id="AP025592">
    <property type="protein sequence ID" value="BDG10707.1"/>
    <property type="molecule type" value="Genomic_DNA"/>
</dbReference>
<evidence type="ECO:0000313" key="2">
    <source>
        <dbReference type="Proteomes" id="UP001162734"/>
    </source>
</evidence>
<name>A0ABN6NBR7_9BACT</name>
<protein>
    <submittedName>
        <fullName evidence="1">Uncharacterized protein</fullName>
    </submittedName>
</protein>
<sequence length="206" mass="23136">MSRREAAREEAAFLRGDVGVDGQATDREERDLAEVERGKAREQLLRNRAWLGREFLTWLLWRSEAGEPVVEVDGAGVTVLFTARLVLKGVKGDVTEVTARGAQAPYSAQVRHALDEGLLVHQCRVRLDHGEKTYEATLDAEFLDVRSAKLPELLSEEEDDRLLERLYLVERLSSLVDALAQAFLSERAGRGWARKIVPALKAWMKG</sequence>
<accession>A0ABN6NBR7</accession>
<evidence type="ECO:0000313" key="1">
    <source>
        <dbReference type="EMBL" id="BDG10707.1"/>
    </source>
</evidence>
<organism evidence="1 2">
    <name type="scientific">Anaeromyxobacter paludicola</name>
    <dbReference type="NCBI Taxonomy" id="2918171"/>
    <lineage>
        <taxon>Bacteria</taxon>
        <taxon>Pseudomonadati</taxon>
        <taxon>Myxococcota</taxon>
        <taxon>Myxococcia</taxon>
        <taxon>Myxococcales</taxon>
        <taxon>Cystobacterineae</taxon>
        <taxon>Anaeromyxobacteraceae</taxon>
        <taxon>Anaeromyxobacter</taxon>
    </lineage>
</organism>
<reference evidence="2" key="1">
    <citation type="journal article" date="2022" name="Int. J. Syst. Evol. Microbiol.">
        <title>Anaeromyxobacter oryzae sp. nov., Anaeromyxobacter diazotrophicus sp. nov. and Anaeromyxobacter paludicola sp. nov., isolated from paddy soils.</title>
        <authorList>
            <person name="Itoh H."/>
            <person name="Xu Z."/>
            <person name="Mise K."/>
            <person name="Masuda Y."/>
            <person name="Ushijima N."/>
            <person name="Hayakawa C."/>
            <person name="Shiratori Y."/>
            <person name="Senoo K."/>
        </authorList>
    </citation>
    <scope>NUCLEOTIDE SEQUENCE [LARGE SCALE GENOMIC DNA]</scope>
    <source>
        <strain evidence="2">Red630</strain>
    </source>
</reference>